<keyword evidence="7" id="KW-0233">DNA recombination</keyword>
<dbReference type="SUPFAM" id="SSF56672">
    <property type="entry name" value="DNA/RNA polymerases"/>
    <property type="match status" value="1"/>
</dbReference>
<dbReference type="InterPro" id="IPR013762">
    <property type="entry name" value="Integrase-like_cat_sf"/>
</dbReference>
<dbReference type="PhylomeDB" id="D7EJK0"/>
<dbReference type="GO" id="GO:0003964">
    <property type="term" value="F:RNA-directed DNA polymerase activity"/>
    <property type="evidence" value="ECO:0007669"/>
    <property type="project" value="UniProtKB-KW"/>
</dbReference>
<dbReference type="InterPro" id="IPR011010">
    <property type="entry name" value="DNA_brk_join_enz"/>
</dbReference>
<dbReference type="EMBL" id="KQ972226">
    <property type="protein sequence ID" value="EFA12748.1"/>
    <property type="molecule type" value="Genomic_DNA"/>
</dbReference>
<name>D7EJK0_TRICA</name>
<keyword evidence="3" id="KW-0540">Nuclease</keyword>
<dbReference type="Pfam" id="PF17917">
    <property type="entry name" value="RT_RNaseH"/>
    <property type="match status" value="1"/>
</dbReference>
<evidence type="ECO:0000256" key="1">
    <source>
        <dbReference type="ARBA" id="ARBA00022679"/>
    </source>
</evidence>
<evidence type="ECO:0000256" key="4">
    <source>
        <dbReference type="ARBA" id="ARBA00022759"/>
    </source>
</evidence>
<dbReference type="InterPro" id="IPR043502">
    <property type="entry name" value="DNA/RNA_pol_sf"/>
</dbReference>
<evidence type="ECO:0000256" key="3">
    <source>
        <dbReference type="ARBA" id="ARBA00022722"/>
    </source>
</evidence>
<dbReference type="GO" id="GO:0003677">
    <property type="term" value="F:DNA binding"/>
    <property type="evidence" value="ECO:0007669"/>
    <property type="project" value="InterPro"/>
</dbReference>
<evidence type="ECO:0000256" key="2">
    <source>
        <dbReference type="ARBA" id="ARBA00022695"/>
    </source>
</evidence>
<gene>
    <name evidence="9" type="primary">GLEAN_10275</name>
    <name evidence="9" type="ORF">TcasGA2_TC010275</name>
</gene>
<dbReference type="GO" id="GO:0004519">
    <property type="term" value="F:endonuclease activity"/>
    <property type="evidence" value="ECO:0007669"/>
    <property type="project" value="UniProtKB-KW"/>
</dbReference>
<dbReference type="GO" id="GO:0015074">
    <property type="term" value="P:DNA integration"/>
    <property type="evidence" value="ECO:0007669"/>
    <property type="project" value="InterPro"/>
</dbReference>
<dbReference type="GO" id="GO:0006310">
    <property type="term" value="P:DNA recombination"/>
    <property type="evidence" value="ECO:0007669"/>
    <property type="project" value="UniProtKB-KW"/>
</dbReference>
<evidence type="ECO:0000313" key="10">
    <source>
        <dbReference type="Proteomes" id="UP000007266"/>
    </source>
</evidence>
<evidence type="ECO:0000256" key="7">
    <source>
        <dbReference type="ARBA" id="ARBA00023172"/>
    </source>
</evidence>
<evidence type="ECO:0000259" key="8">
    <source>
        <dbReference type="Pfam" id="PF17917"/>
    </source>
</evidence>
<keyword evidence="5" id="KW-0378">Hydrolase</keyword>
<dbReference type="Proteomes" id="UP000007266">
    <property type="component" value="Unassembled WGS sequence"/>
</dbReference>
<dbReference type="AlphaFoldDB" id="D7EJK0"/>
<evidence type="ECO:0000256" key="5">
    <source>
        <dbReference type="ARBA" id="ARBA00022801"/>
    </source>
</evidence>
<proteinExistence type="predicted"/>
<dbReference type="Gene3D" id="1.10.443.10">
    <property type="entry name" value="Intergrase catalytic core"/>
    <property type="match status" value="1"/>
</dbReference>
<keyword evidence="1" id="KW-0808">Transferase</keyword>
<protein>
    <recommendedName>
        <fullName evidence="8">Reverse transcriptase RNase H-like domain-containing protein</fullName>
    </recommendedName>
</protein>
<evidence type="ECO:0000313" key="9">
    <source>
        <dbReference type="EMBL" id="EFA12748.1"/>
    </source>
</evidence>
<sequence>MDSGEEDDFVGLEGTPPEIQEAAAAATANLMPQKSKKQYERQYKLFINWRQEKQTESFSENVLLAYIQQLSTRHCLRRSSATLLVDAGADITALKRHGGWRSTTVAETYIDHSLNNKIQTANKISNITQSESSNIIQSESSNIIQSESFDIENTVDKNMNLEFSNRKLSRRSKSRIDRAPVLGPTQRNIPYDDALRPELPREATLTSYADDLAQVVKEKCTKDLSTTCRPMGSFRVSMEVYDSLTTPRDGDTVVVLGPQPAKEQPVATLLAARHPKMMKYLEVKSLSYAVVSTERTKNRQMYFALEEIKEAVKISRLRVMLPTKVKPIYYRQLLDIVFGRTQTSKEEQRYHSFESDTLAVVNSLKQIWSYLLGLSTFKVVTDSNAIKTTLTKRDLVPQIRRRWLQTLEFNFTVEYRPGKKKCHVDTLSRNQVEPPSNVDDIDLLRVELSEEDWILTRSDAERSLQIHCSTIEVDIEKNSKFW</sequence>
<dbReference type="GO" id="GO:0016787">
    <property type="term" value="F:hydrolase activity"/>
    <property type="evidence" value="ECO:0007669"/>
    <property type="project" value="UniProtKB-KW"/>
</dbReference>
<dbReference type="SUPFAM" id="SSF56349">
    <property type="entry name" value="DNA breaking-rejoining enzymes"/>
    <property type="match status" value="1"/>
</dbReference>
<dbReference type="HOGENOM" id="CLU_566648_0_0_1"/>
<dbReference type="InParanoid" id="D7EJK0"/>
<feature type="domain" description="Reverse transcriptase RNase H-like" evidence="8">
    <location>
        <begin position="336"/>
        <end position="407"/>
    </location>
</feature>
<dbReference type="PANTHER" id="PTHR34072:SF23">
    <property type="entry name" value="REVERSE TRANSCRIPTASE_RETROTRANSPOSON-DERIVED PROTEIN RNASE H-LIKE DOMAIN-CONTAINING PROTEIN"/>
    <property type="match status" value="1"/>
</dbReference>
<keyword evidence="6" id="KW-0695">RNA-directed DNA polymerase</keyword>
<keyword evidence="10" id="KW-1185">Reference proteome</keyword>
<keyword evidence="2" id="KW-0548">Nucleotidyltransferase</keyword>
<dbReference type="PANTHER" id="PTHR34072">
    <property type="entry name" value="ENZYMATIC POLYPROTEIN-RELATED"/>
    <property type="match status" value="1"/>
</dbReference>
<reference evidence="9 10" key="2">
    <citation type="journal article" date="2010" name="Nucleic Acids Res.">
        <title>BeetleBase in 2010: revisions to provide comprehensive genomic information for Tribolium castaneum.</title>
        <authorList>
            <person name="Kim H.S."/>
            <person name="Murphy T."/>
            <person name="Xia J."/>
            <person name="Caragea D."/>
            <person name="Park Y."/>
            <person name="Beeman R.W."/>
            <person name="Lorenzen M.D."/>
            <person name="Butcher S."/>
            <person name="Manak J.R."/>
            <person name="Brown S.J."/>
        </authorList>
    </citation>
    <scope>NUCLEOTIDE SEQUENCE [LARGE SCALE GENOMIC DNA]</scope>
    <source>
        <strain evidence="9 10">Georgia GA2</strain>
    </source>
</reference>
<keyword evidence="4" id="KW-0255">Endonuclease</keyword>
<reference evidence="9 10" key="1">
    <citation type="journal article" date="2008" name="Nature">
        <title>The genome of the model beetle and pest Tribolium castaneum.</title>
        <authorList>
            <consortium name="Tribolium Genome Sequencing Consortium"/>
            <person name="Richards S."/>
            <person name="Gibbs R.A."/>
            <person name="Weinstock G.M."/>
            <person name="Brown S.J."/>
            <person name="Denell R."/>
            <person name="Beeman R.W."/>
            <person name="Gibbs R."/>
            <person name="Beeman R.W."/>
            <person name="Brown S.J."/>
            <person name="Bucher G."/>
            <person name="Friedrich M."/>
            <person name="Grimmelikhuijzen C.J."/>
            <person name="Klingler M."/>
            <person name="Lorenzen M."/>
            <person name="Richards S."/>
            <person name="Roth S."/>
            <person name="Schroder R."/>
            <person name="Tautz D."/>
            <person name="Zdobnov E.M."/>
            <person name="Muzny D."/>
            <person name="Gibbs R.A."/>
            <person name="Weinstock G.M."/>
            <person name="Attaway T."/>
            <person name="Bell S."/>
            <person name="Buhay C.J."/>
            <person name="Chandrabose M.N."/>
            <person name="Chavez D."/>
            <person name="Clerk-Blankenburg K.P."/>
            <person name="Cree A."/>
            <person name="Dao M."/>
            <person name="Davis C."/>
            <person name="Chacko J."/>
            <person name="Dinh H."/>
            <person name="Dugan-Rocha S."/>
            <person name="Fowler G."/>
            <person name="Garner T.T."/>
            <person name="Garnes J."/>
            <person name="Gnirke A."/>
            <person name="Hawes A."/>
            <person name="Hernandez J."/>
            <person name="Hines S."/>
            <person name="Holder M."/>
            <person name="Hume J."/>
            <person name="Jhangiani S.N."/>
            <person name="Joshi V."/>
            <person name="Khan Z.M."/>
            <person name="Jackson L."/>
            <person name="Kovar C."/>
            <person name="Kowis A."/>
            <person name="Lee S."/>
            <person name="Lewis L.R."/>
            <person name="Margolis J."/>
            <person name="Morgan M."/>
            <person name="Nazareth L.V."/>
            <person name="Nguyen N."/>
            <person name="Okwuonu G."/>
            <person name="Parker D."/>
            <person name="Richards S."/>
            <person name="Ruiz S.J."/>
            <person name="Santibanez J."/>
            <person name="Savard J."/>
            <person name="Scherer S.E."/>
            <person name="Schneider B."/>
            <person name="Sodergren E."/>
            <person name="Tautz D."/>
            <person name="Vattahil S."/>
            <person name="Villasana D."/>
            <person name="White C.S."/>
            <person name="Wright R."/>
            <person name="Park Y."/>
            <person name="Beeman R.W."/>
            <person name="Lord J."/>
            <person name="Oppert B."/>
            <person name="Lorenzen M."/>
            <person name="Brown S."/>
            <person name="Wang L."/>
            <person name="Savard J."/>
            <person name="Tautz D."/>
            <person name="Richards S."/>
            <person name="Weinstock G."/>
            <person name="Gibbs R.A."/>
            <person name="Liu Y."/>
            <person name="Worley K."/>
            <person name="Weinstock G."/>
            <person name="Elsik C.G."/>
            <person name="Reese J.T."/>
            <person name="Elhaik E."/>
            <person name="Landan G."/>
            <person name="Graur D."/>
            <person name="Arensburger P."/>
            <person name="Atkinson P."/>
            <person name="Beeman R.W."/>
            <person name="Beidler J."/>
            <person name="Brown S.J."/>
            <person name="Demuth J.P."/>
            <person name="Drury D.W."/>
            <person name="Du Y.Z."/>
            <person name="Fujiwara H."/>
            <person name="Lorenzen M."/>
            <person name="Maselli V."/>
            <person name="Osanai M."/>
            <person name="Park Y."/>
            <person name="Robertson H.M."/>
            <person name="Tu Z."/>
            <person name="Wang J.J."/>
            <person name="Wang S."/>
            <person name="Richards S."/>
            <person name="Song H."/>
            <person name="Zhang L."/>
            <person name="Sodergren E."/>
            <person name="Werner D."/>
            <person name="Stanke M."/>
            <person name="Morgenstern B."/>
            <person name="Solovyev V."/>
            <person name="Kosarev P."/>
            <person name="Brown G."/>
            <person name="Chen H.C."/>
            <person name="Ermolaeva O."/>
            <person name="Hlavina W."/>
            <person name="Kapustin Y."/>
            <person name="Kiryutin B."/>
            <person name="Kitts P."/>
            <person name="Maglott D."/>
            <person name="Pruitt K."/>
            <person name="Sapojnikov V."/>
            <person name="Souvorov A."/>
            <person name="Mackey A.J."/>
            <person name="Waterhouse R.M."/>
            <person name="Wyder S."/>
            <person name="Zdobnov E.M."/>
            <person name="Zdobnov E.M."/>
            <person name="Wyder S."/>
            <person name="Kriventseva E.V."/>
            <person name="Kadowaki T."/>
            <person name="Bork P."/>
            <person name="Aranda M."/>
            <person name="Bao R."/>
            <person name="Beermann A."/>
            <person name="Berns N."/>
            <person name="Bolognesi R."/>
            <person name="Bonneton F."/>
            <person name="Bopp D."/>
            <person name="Brown S.J."/>
            <person name="Bucher G."/>
            <person name="Butts T."/>
            <person name="Chaumot A."/>
            <person name="Denell R.E."/>
            <person name="Ferrier D.E."/>
            <person name="Friedrich M."/>
            <person name="Gordon C.M."/>
            <person name="Jindra M."/>
            <person name="Klingler M."/>
            <person name="Lan Q."/>
            <person name="Lattorff H.M."/>
            <person name="Laudet V."/>
            <person name="von Levetsow C."/>
            <person name="Liu Z."/>
            <person name="Lutz R."/>
            <person name="Lynch J.A."/>
            <person name="da Fonseca R.N."/>
            <person name="Posnien N."/>
            <person name="Reuter R."/>
            <person name="Roth S."/>
            <person name="Savard J."/>
            <person name="Schinko J.B."/>
            <person name="Schmitt C."/>
            <person name="Schoppmeier M."/>
            <person name="Schroder R."/>
            <person name="Shippy T.D."/>
            <person name="Simonnet F."/>
            <person name="Marques-Souza H."/>
            <person name="Tautz D."/>
            <person name="Tomoyasu Y."/>
            <person name="Trauner J."/>
            <person name="Van der Zee M."/>
            <person name="Vervoort M."/>
            <person name="Wittkopp N."/>
            <person name="Wimmer E.A."/>
            <person name="Yang X."/>
            <person name="Jones A.K."/>
            <person name="Sattelle D.B."/>
            <person name="Ebert P.R."/>
            <person name="Nelson D."/>
            <person name="Scott J.G."/>
            <person name="Beeman R.W."/>
            <person name="Muthukrishnan S."/>
            <person name="Kramer K.J."/>
            <person name="Arakane Y."/>
            <person name="Beeman R.W."/>
            <person name="Zhu Q."/>
            <person name="Hogenkamp D."/>
            <person name="Dixit R."/>
            <person name="Oppert B."/>
            <person name="Jiang H."/>
            <person name="Zou Z."/>
            <person name="Marshall J."/>
            <person name="Elpidina E."/>
            <person name="Vinokurov K."/>
            <person name="Oppert C."/>
            <person name="Zou Z."/>
            <person name="Evans J."/>
            <person name="Lu Z."/>
            <person name="Zhao P."/>
            <person name="Sumathipala N."/>
            <person name="Altincicek B."/>
            <person name="Vilcinskas A."/>
            <person name="Williams M."/>
            <person name="Hultmark D."/>
            <person name="Hetru C."/>
            <person name="Jiang H."/>
            <person name="Grimmelikhuijzen C.J."/>
            <person name="Hauser F."/>
            <person name="Cazzamali G."/>
            <person name="Williamson M."/>
            <person name="Park Y."/>
            <person name="Li B."/>
            <person name="Tanaka Y."/>
            <person name="Predel R."/>
            <person name="Neupert S."/>
            <person name="Schachtner J."/>
            <person name="Verleyen P."/>
            <person name="Raible F."/>
            <person name="Bork P."/>
            <person name="Friedrich M."/>
            <person name="Walden K.K."/>
            <person name="Robertson H.M."/>
            <person name="Angeli S."/>
            <person name="Foret S."/>
            <person name="Bucher G."/>
            <person name="Schuetz S."/>
            <person name="Maleszka R."/>
            <person name="Wimmer E.A."/>
            <person name="Beeman R.W."/>
            <person name="Lorenzen M."/>
            <person name="Tomoyasu Y."/>
            <person name="Miller S.C."/>
            <person name="Grossmann D."/>
            <person name="Bucher G."/>
        </authorList>
    </citation>
    <scope>NUCLEOTIDE SEQUENCE [LARGE SCALE GENOMIC DNA]</scope>
    <source>
        <strain evidence="9 10">Georgia GA2</strain>
    </source>
</reference>
<dbReference type="InterPro" id="IPR041373">
    <property type="entry name" value="RT_RNaseH"/>
</dbReference>
<organism evidence="9 10">
    <name type="scientific">Tribolium castaneum</name>
    <name type="common">Red flour beetle</name>
    <dbReference type="NCBI Taxonomy" id="7070"/>
    <lineage>
        <taxon>Eukaryota</taxon>
        <taxon>Metazoa</taxon>
        <taxon>Ecdysozoa</taxon>
        <taxon>Arthropoda</taxon>
        <taxon>Hexapoda</taxon>
        <taxon>Insecta</taxon>
        <taxon>Pterygota</taxon>
        <taxon>Neoptera</taxon>
        <taxon>Endopterygota</taxon>
        <taxon>Coleoptera</taxon>
        <taxon>Polyphaga</taxon>
        <taxon>Cucujiformia</taxon>
        <taxon>Tenebrionidae</taxon>
        <taxon>Tenebrionidae incertae sedis</taxon>
        <taxon>Tribolium</taxon>
    </lineage>
</organism>
<accession>D7EJK0</accession>
<evidence type="ECO:0000256" key="6">
    <source>
        <dbReference type="ARBA" id="ARBA00022918"/>
    </source>
</evidence>